<dbReference type="Proteomes" id="UP000565576">
    <property type="component" value="Unassembled WGS sequence"/>
</dbReference>
<evidence type="ECO:0000313" key="2">
    <source>
        <dbReference type="EMBL" id="MBB6487918.1"/>
    </source>
</evidence>
<dbReference type="InterPro" id="IPR027417">
    <property type="entry name" value="P-loop_NTPase"/>
</dbReference>
<comment type="caution">
    <text evidence="2">The sequence shown here is derived from an EMBL/GenBank/DDBJ whole genome shotgun (WGS) entry which is preliminary data.</text>
</comment>
<dbReference type="RefSeq" id="WP_184709228.1">
    <property type="nucleotide sequence ID" value="NZ_JACHBG010000017.1"/>
</dbReference>
<dbReference type="GO" id="GO:0016887">
    <property type="term" value="F:ATP hydrolysis activity"/>
    <property type="evidence" value="ECO:0007669"/>
    <property type="project" value="InterPro"/>
</dbReference>
<proteinExistence type="predicted"/>
<gene>
    <name evidence="2" type="ORF">GGD46_005228</name>
</gene>
<evidence type="ECO:0000259" key="1">
    <source>
        <dbReference type="Pfam" id="PF13401"/>
    </source>
</evidence>
<name>A0A7X0IW84_9HYPH</name>
<dbReference type="SUPFAM" id="SSF52540">
    <property type="entry name" value="P-loop containing nucleoside triphosphate hydrolases"/>
    <property type="match status" value="1"/>
</dbReference>
<protein>
    <submittedName>
        <fullName evidence="2">RecA/RadA recombinase</fullName>
    </submittedName>
</protein>
<dbReference type="Pfam" id="PF13401">
    <property type="entry name" value="AAA_22"/>
    <property type="match status" value="1"/>
</dbReference>
<evidence type="ECO:0000313" key="3">
    <source>
        <dbReference type="Proteomes" id="UP000565576"/>
    </source>
</evidence>
<dbReference type="EMBL" id="JACHBG010000017">
    <property type="protein sequence ID" value="MBB6487918.1"/>
    <property type="molecule type" value="Genomic_DNA"/>
</dbReference>
<organism evidence="2 3">
    <name type="scientific">Rhizobium lusitanum</name>
    <dbReference type="NCBI Taxonomy" id="293958"/>
    <lineage>
        <taxon>Bacteria</taxon>
        <taxon>Pseudomonadati</taxon>
        <taxon>Pseudomonadota</taxon>
        <taxon>Alphaproteobacteria</taxon>
        <taxon>Hyphomicrobiales</taxon>
        <taxon>Rhizobiaceae</taxon>
        <taxon>Rhizobium/Agrobacterium group</taxon>
        <taxon>Rhizobium</taxon>
    </lineage>
</organism>
<dbReference type="InterPro" id="IPR049945">
    <property type="entry name" value="AAA_22"/>
</dbReference>
<dbReference type="AlphaFoldDB" id="A0A7X0IW84"/>
<dbReference type="Gene3D" id="3.40.50.300">
    <property type="entry name" value="P-loop containing nucleotide triphosphate hydrolases"/>
    <property type="match status" value="1"/>
</dbReference>
<sequence>MDISQSQRAAIARIRALMPHDVLLKADRVARMNGRYIGLSRDQRLKKAFKAMVESIAVVNLDEVAKPDKRRIVAVCGESGAGKTTALLRHTAETVAMRPYVDEDGNTKSPVLMMTAPSPCTPRLLAYEGLHALGYPVRSTLRENLMWKTFRDVLKAHEVMFLIIDEAQHAVDAANGVEITKIANSLKNLVQMPDWPLRIVLAGVEPLDQFLAIKQLANRSTVIPFSKMTGTSGEATIAEVTRMIIFDHAELSTALHEDEEFIKRLIHGCDRDFGTIVQMIRGAVEEAIDGDQTVVTNQQFANCFENNTGFEPDRNVFLVKNWKDTRPYDASHREANARLEKFARSRKK</sequence>
<accession>A0A7X0IW84</accession>
<feature type="domain" description="ORC1/DEAH AAA+ ATPase" evidence="1">
    <location>
        <begin position="69"/>
        <end position="210"/>
    </location>
</feature>
<reference evidence="2 3" key="1">
    <citation type="submission" date="2020-08" db="EMBL/GenBank/DDBJ databases">
        <title>Genomic Encyclopedia of Type Strains, Phase IV (KMG-V): Genome sequencing to study the core and pangenomes of soil and plant-associated prokaryotes.</title>
        <authorList>
            <person name="Whitman W."/>
        </authorList>
    </citation>
    <scope>NUCLEOTIDE SEQUENCE [LARGE SCALE GENOMIC DNA]</scope>
    <source>
        <strain evidence="2 3">SEMIA 4060</strain>
    </source>
</reference>